<feature type="transmembrane region" description="Helical" evidence="12">
    <location>
        <begin position="138"/>
        <end position="158"/>
    </location>
</feature>
<keyword evidence="4 12" id="KW-0812">Transmembrane</keyword>
<keyword evidence="15" id="KW-1185">Reference proteome</keyword>
<evidence type="ECO:0000313" key="14">
    <source>
        <dbReference type="EMBL" id="PIK42708.1"/>
    </source>
</evidence>
<dbReference type="Gene3D" id="1.20.1440.130">
    <property type="entry name" value="VKOR domain"/>
    <property type="match status" value="1"/>
</dbReference>
<sequence length="171" mass="19162">MPSRRSPRSLASFVQVYSGFLLCIIGIVLSLYAFHVETKKETDQEYTALCDISDRISCSKVFTSKYGRGFGLVTPILGEQSFLNVPNSIYGLIFYSLQMYLCTVHTKNGTLFQLLTSVISLGGCAYLAFILYFVLEDACIVCISTYIVNILLFLINVWKWSLVSGAKRKSD</sequence>
<dbReference type="EMBL" id="MRZV01000910">
    <property type="protein sequence ID" value="PIK42708.1"/>
    <property type="molecule type" value="Genomic_DNA"/>
</dbReference>
<comment type="caution">
    <text evidence="14">The sequence shown here is derived from an EMBL/GenBank/DDBJ whole genome shotgun (WGS) entry which is preliminary data.</text>
</comment>
<evidence type="ECO:0000256" key="12">
    <source>
        <dbReference type="SAM" id="Phobius"/>
    </source>
</evidence>
<keyword evidence="6" id="KW-0256">Endoplasmic reticulum</keyword>
<dbReference type="InterPro" id="IPR012932">
    <property type="entry name" value="VKOR"/>
</dbReference>
<dbReference type="AlphaFoldDB" id="A0A2G8K3X9"/>
<dbReference type="PANTHER" id="PTHR14519">
    <property type="entry name" value="VITAMIN K EPOXIDE REDUCTASE COMPLEX, SUBUNIT 1"/>
    <property type="match status" value="1"/>
</dbReference>
<organism evidence="14 15">
    <name type="scientific">Stichopus japonicus</name>
    <name type="common">Sea cucumber</name>
    <dbReference type="NCBI Taxonomy" id="307972"/>
    <lineage>
        <taxon>Eukaryota</taxon>
        <taxon>Metazoa</taxon>
        <taxon>Echinodermata</taxon>
        <taxon>Eleutherozoa</taxon>
        <taxon>Echinozoa</taxon>
        <taxon>Holothuroidea</taxon>
        <taxon>Aspidochirotacea</taxon>
        <taxon>Aspidochirotida</taxon>
        <taxon>Stichopodidae</taxon>
        <taxon>Apostichopus</taxon>
    </lineage>
</organism>
<evidence type="ECO:0000256" key="10">
    <source>
        <dbReference type="ARBA" id="ARBA00023157"/>
    </source>
</evidence>
<dbReference type="GO" id="GO:0047057">
    <property type="term" value="F:vitamin-K-epoxide reductase (warfarin-sensitive) activity"/>
    <property type="evidence" value="ECO:0007669"/>
    <property type="project" value="UniProtKB-EC"/>
</dbReference>
<comment type="similarity">
    <text evidence="2">Belongs to the VKOR family.</text>
</comment>
<evidence type="ECO:0000256" key="4">
    <source>
        <dbReference type="ARBA" id="ARBA00022692"/>
    </source>
</evidence>
<evidence type="ECO:0000256" key="2">
    <source>
        <dbReference type="ARBA" id="ARBA00006214"/>
    </source>
</evidence>
<feature type="transmembrane region" description="Helical" evidence="12">
    <location>
        <begin position="87"/>
        <end position="104"/>
    </location>
</feature>
<feature type="domain" description="Vitamin K epoxide reductase" evidence="13">
    <location>
        <begin position="15"/>
        <end position="160"/>
    </location>
</feature>
<evidence type="ECO:0000256" key="6">
    <source>
        <dbReference type="ARBA" id="ARBA00022824"/>
    </source>
</evidence>
<dbReference type="Pfam" id="PF07884">
    <property type="entry name" value="VKOR"/>
    <property type="match status" value="1"/>
</dbReference>
<dbReference type="STRING" id="307972.A0A2G8K3X9"/>
<evidence type="ECO:0000259" key="13">
    <source>
        <dbReference type="SMART" id="SM00756"/>
    </source>
</evidence>
<evidence type="ECO:0000313" key="15">
    <source>
        <dbReference type="Proteomes" id="UP000230750"/>
    </source>
</evidence>
<gene>
    <name evidence="14" type="ORF">BSL78_20432</name>
</gene>
<evidence type="ECO:0000256" key="5">
    <source>
        <dbReference type="ARBA" id="ARBA00022719"/>
    </source>
</evidence>
<protein>
    <recommendedName>
        <fullName evidence="3">vitamin-K-epoxide reductase (warfarin-sensitive)</fullName>
        <ecNumber evidence="3">1.17.4.4</ecNumber>
    </recommendedName>
</protein>
<dbReference type="EC" id="1.17.4.4" evidence="3"/>
<reference evidence="14 15" key="1">
    <citation type="journal article" date="2017" name="PLoS Biol.">
        <title>The sea cucumber genome provides insights into morphological evolution and visceral regeneration.</title>
        <authorList>
            <person name="Zhang X."/>
            <person name="Sun L."/>
            <person name="Yuan J."/>
            <person name="Sun Y."/>
            <person name="Gao Y."/>
            <person name="Zhang L."/>
            <person name="Li S."/>
            <person name="Dai H."/>
            <person name="Hamel J.F."/>
            <person name="Liu C."/>
            <person name="Yu Y."/>
            <person name="Liu S."/>
            <person name="Lin W."/>
            <person name="Guo K."/>
            <person name="Jin S."/>
            <person name="Xu P."/>
            <person name="Storey K.B."/>
            <person name="Huan P."/>
            <person name="Zhang T."/>
            <person name="Zhou Y."/>
            <person name="Zhang J."/>
            <person name="Lin C."/>
            <person name="Li X."/>
            <person name="Xing L."/>
            <person name="Huo D."/>
            <person name="Sun M."/>
            <person name="Wang L."/>
            <person name="Mercier A."/>
            <person name="Li F."/>
            <person name="Yang H."/>
            <person name="Xiang J."/>
        </authorList>
    </citation>
    <scope>NUCLEOTIDE SEQUENCE [LARGE SCALE GENOMIC DNA]</scope>
    <source>
        <strain evidence="14">Shaxun</strain>
        <tissue evidence="14">Muscle</tissue>
    </source>
</reference>
<comment type="subcellular location">
    <subcellularLocation>
        <location evidence="1">Endoplasmic reticulum membrane</location>
        <topology evidence="1">Multi-pass membrane protein</topology>
    </subcellularLocation>
</comment>
<feature type="transmembrane region" description="Helical" evidence="12">
    <location>
        <begin position="12"/>
        <end position="34"/>
    </location>
</feature>
<dbReference type="PANTHER" id="PTHR14519:SF8">
    <property type="entry name" value="VITAMIN K EPOXIDE REDUCTASE COMPLEX SUBUNIT 1"/>
    <property type="match status" value="1"/>
</dbReference>
<keyword evidence="8" id="KW-0560">Oxidoreductase</keyword>
<dbReference type="FunFam" id="1.20.1440.130:FF:000001">
    <property type="entry name" value="Vitamin K epoxide reductase complex subunit 1-like 1"/>
    <property type="match status" value="1"/>
</dbReference>
<keyword evidence="9 12" id="KW-0472">Membrane</keyword>
<dbReference type="OrthoDB" id="17010at2759"/>
<dbReference type="InterPro" id="IPR042406">
    <property type="entry name" value="VKORC1/VKORC1L1"/>
</dbReference>
<feature type="transmembrane region" description="Helical" evidence="12">
    <location>
        <begin position="111"/>
        <end position="132"/>
    </location>
</feature>
<dbReference type="InterPro" id="IPR038354">
    <property type="entry name" value="VKOR_sf"/>
</dbReference>
<evidence type="ECO:0000256" key="3">
    <source>
        <dbReference type="ARBA" id="ARBA00012278"/>
    </source>
</evidence>
<keyword evidence="5" id="KW-0874">Quinone</keyword>
<dbReference type="GO" id="GO:0042373">
    <property type="term" value="P:vitamin K metabolic process"/>
    <property type="evidence" value="ECO:0007669"/>
    <property type="project" value="InterPro"/>
</dbReference>
<evidence type="ECO:0000256" key="1">
    <source>
        <dbReference type="ARBA" id="ARBA00004477"/>
    </source>
</evidence>
<name>A0A2G8K3X9_STIJA</name>
<evidence type="ECO:0000256" key="9">
    <source>
        <dbReference type="ARBA" id="ARBA00023136"/>
    </source>
</evidence>
<accession>A0A2G8K3X9</accession>
<keyword evidence="10" id="KW-1015">Disulfide bond</keyword>
<dbReference type="CDD" id="cd12917">
    <property type="entry name" value="VKOR_euk"/>
    <property type="match status" value="1"/>
</dbReference>
<dbReference type="Proteomes" id="UP000230750">
    <property type="component" value="Unassembled WGS sequence"/>
</dbReference>
<keyword evidence="7 12" id="KW-1133">Transmembrane helix</keyword>
<evidence type="ECO:0000256" key="11">
    <source>
        <dbReference type="ARBA" id="ARBA00023284"/>
    </source>
</evidence>
<dbReference type="GO" id="GO:0048038">
    <property type="term" value="F:quinone binding"/>
    <property type="evidence" value="ECO:0007669"/>
    <property type="project" value="UniProtKB-KW"/>
</dbReference>
<keyword evidence="11" id="KW-0676">Redox-active center</keyword>
<dbReference type="GO" id="GO:0005789">
    <property type="term" value="C:endoplasmic reticulum membrane"/>
    <property type="evidence" value="ECO:0007669"/>
    <property type="project" value="UniProtKB-SubCell"/>
</dbReference>
<evidence type="ECO:0000256" key="7">
    <source>
        <dbReference type="ARBA" id="ARBA00022989"/>
    </source>
</evidence>
<proteinExistence type="inferred from homology"/>
<evidence type="ECO:0000256" key="8">
    <source>
        <dbReference type="ARBA" id="ARBA00023002"/>
    </source>
</evidence>
<dbReference type="SMART" id="SM00756">
    <property type="entry name" value="VKc"/>
    <property type="match status" value="1"/>
</dbReference>